<evidence type="ECO:0000256" key="5">
    <source>
        <dbReference type="RuleBase" id="RU003651"/>
    </source>
</evidence>
<dbReference type="AlphaFoldDB" id="C5LBK0"/>
<organism evidence="8">
    <name type="scientific">Perkinsus marinus (strain ATCC 50983 / TXsc)</name>
    <dbReference type="NCBI Taxonomy" id="423536"/>
    <lineage>
        <taxon>Eukaryota</taxon>
        <taxon>Sar</taxon>
        <taxon>Alveolata</taxon>
        <taxon>Perkinsozoa</taxon>
        <taxon>Perkinsea</taxon>
        <taxon>Perkinsida</taxon>
        <taxon>Perkinsidae</taxon>
        <taxon>Perkinsus</taxon>
    </lineage>
</organism>
<evidence type="ECO:0000256" key="2">
    <source>
        <dbReference type="ARBA" id="ARBA00022741"/>
    </source>
</evidence>
<gene>
    <name evidence="7" type="ORF">Pmar_PMAR011872</name>
</gene>
<dbReference type="Gene3D" id="1.10.8.60">
    <property type="match status" value="1"/>
</dbReference>
<dbReference type="SMART" id="SM00382">
    <property type="entry name" value="AAA"/>
    <property type="match status" value="1"/>
</dbReference>
<dbReference type="PANTHER" id="PTHR23069:SF0">
    <property type="entry name" value="TAT-BINDING HOMOLOG 7"/>
    <property type="match status" value="1"/>
</dbReference>
<dbReference type="Proteomes" id="UP000007800">
    <property type="component" value="Unassembled WGS sequence"/>
</dbReference>
<keyword evidence="7" id="KW-0647">Proteasome</keyword>
<comment type="similarity">
    <text evidence="1 5">Belongs to the AAA ATPase family.</text>
</comment>
<dbReference type="InterPro" id="IPR041569">
    <property type="entry name" value="AAA_lid_3"/>
</dbReference>
<dbReference type="GO" id="GO:0006337">
    <property type="term" value="P:nucleosome disassembly"/>
    <property type="evidence" value="ECO:0007669"/>
    <property type="project" value="TreeGrafter"/>
</dbReference>
<keyword evidence="2 5" id="KW-0547">Nucleotide-binding</keyword>
<dbReference type="Gene3D" id="3.40.50.300">
    <property type="entry name" value="P-loop containing nucleotide triphosphate hydrolases"/>
    <property type="match status" value="1"/>
</dbReference>
<evidence type="ECO:0000256" key="3">
    <source>
        <dbReference type="ARBA" id="ARBA00022840"/>
    </source>
</evidence>
<dbReference type="RefSeq" id="XP_002774005.1">
    <property type="nucleotide sequence ID" value="XM_002773959.1"/>
</dbReference>
<reference evidence="7 8" key="1">
    <citation type="submission" date="2008-07" db="EMBL/GenBank/DDBJ databases">
        <authorList>
            <person name="El-Sayed N."/>
            <person name="Caler E."/>
            <person name="Inman J."/>
            <person name="Amedeo P."/>
            <person name="Hass B."/>
            <person name="Wortman J."/>
        </authorList>
    </citation>
    <scope>NUCLEOTIDE SEQUENCE [LARGE SCALE GENOMIC DNA]</scope>
    <source>
        <strain evidence="8">ATCC 50983 / TXsc</strain>
    </source>
</reference>
<evidence type="ECO:0000313" key="8">
    <source>
        <dbReference type="Proteomes" id="UP000007800"/>
    </source>
</evidence>
<proteinExistence type="inferred from homology"/>
<feature type="domain" description="AAA+ ATPase" evidence="6">
    <location>
        <begin position="76"/>
        <end position="221"/>
    </location>
</feature>
<dbReference type="InterPro" id="IPR045199">
    <property type="entry name" value="ATAD2-like"/>
</dbReference>
<name>C5LBK0_PERM5</name>
<dbReference type="InterPro" id="IPR003960">
    <property type="entry name" value="ATPase_AAA_CS"/>
</dbReference>
<dbReference type="FunFam" id="3.40.50.300:FF:000061">
    <property type="entry name" value="ATPase family, AAA domain-containing 2"/>
    <property type="match status" value="1"/>
</dbReference>
<dbReference type="Pfam" id="PF17862">
    <property type="entry name" value="AAA_lid_3"/>
    <property type="match status" value="1"/>
</dbReference>
<dbReference type="GeneID" id="9043251"/>
<evidence type="ECO:0000259" key="6">
    <source>
        <dbReference type="SMART" id="SM00382"/>
    </source>
</evidence>
<dbReference type="PANTHER" id="PTHR23069">
    <property type="entry name" value="AAA DOMAIN-CONTAINING"/>
    <property type="match status" value="1"/>
</dbReference>
<dbReference type="GO" id="GO:0003682">
    <property type="term" value="F:chromatin binding"/>
    <property type="evidence" value="ECO:0007669"/>
    <property type="project" value="TreeGrafter"/>
</dbReference>
<dbReference type="InterPro" id="IPR003593">
    <property type="entry name" value="AAA+_ATPase"/>
</dbReference>
<dbReference type="EMBL" id="GG680918">
    <property type="protein sequence ID" value="EER05821.1"/>
    <property type="molecule type" value="Genomic_DNA"/>
</dbReference>
<dbReference type="GO" id="GO:0045815">
    <property type="term" value="P:transcription initiation-coupled chromatin remodeling"/>
    <property type="evidence" value="ECO:0007669"/>
    <property type="project" value="TreeGrafter"/>
</dbReference>
<dbReference type="InParanoid" id="C5LBK0"/>
<dbReference type="GO" id="GO:0006334">
    <property type="term" value="P:nucleosome assembly"/>
    <property type="evidence" value="ECO:0007669"/>
    <property type="project" value="TreeGrafter"/>
</dbReference>
<dbReference type="Pfam" id="PF00004">
    <property type="entry name" value="AAA"/>
    <property type="match status" value="1"/>
</dbReference>
<evidence type="ECO:0000256" key="4">
    <source>
        <dbReference type="ARBA" id="ARBA00023117"/>
    </source>
</evidence>
<dbReference type="OrthoDB" id="5421at2759"/>
<keyword evidence="8" id="KW-1185">Reference proteome</keyword>
<accession>C5LBK0</accession>
<sequence>MAGPLESRIGQSNLATGGSAGGRGISFLNETIDCSELDSWDAIGGETVRRHIHHVVESVLLPLIYPELFQGLGVSPPRGLLLHGPPGTGKTLLARCLAGSCSRLGGGAKVSFFMRKGADVLSKWVGEGERLLRELFDQARKAQPSIIFFDEIDGLAPVRIASGGSSHSSSLVATLLALMDGLDGRGDRVVVLAATNRPDAVDPALRRPGRFDKELRFSPPRGAADRRAVLEVHTRRWRSDQMPPGTAAWICDPSRTAGFTGADLKALTEEAVMMAVRRTYPQIYEEAIKQTSGDLNGAKRKVDGLGVQCDRYTT</sequence>
<dbReference type="PROSITE" id="PS00674">
    <property type="entry name" value="AAA"/>
    <property type="match status" value="1"/>
</dbReference>
<dbReference type="GO" id="GO:0000502">
    <property type="term" value="C:proteasome complex"/>
    <property type="evidence" value="ECO:0007669"/>
    <property type="project" value="UniProtKB-KW"/>
</dbReference>
<dbReference type="GO" id="GO:0042393">
    <property type="term" value="F:histone binding"/>
    <property type="evidence" value="ECO:0007669"/>
    <property type="project" value="TreeGrafter"/>
</dbReference>
<dbReference type="OMA" id="ETHIRIV"/>
<dbReference type="GO" id="GO:0005524">
    <property type="term" value="F:ATP binding"/>
    <property type="evidence" value="ECO:0007669"/>
    <property type="project" value="UniProtKB-KW"/>
</dbReference>
<dbReference type="GO" id="GO:0016887">
    <property type="term" value="F:ATP hydrolysis activity"/>
    <property type="evidence" value="ECO:0007669"/>
    <property type="project" value="InterPro"/>
</dbReference>
<evidence type="ECO:0000256" key="1">
    <source>
        <dbReference type="ARBA" id="ARBA00006914"/>
    </source>
</evidence>
<dbReference type="GO" id="GO:0005634">
    <property type="term" value="C:nucleus"/>
    <property type="evidence" value="ECO:0007669"/>
    <property type="project" value="TreeGrafter"/>
</dbReference>
<evidence type="ECO:0000313" key="7">
    <source>
        <dbReference type="EMBL" id="EER05821.1"/>
    </source>
</evidence>
<dbReference type="InterPro" id="IPR003959">
    <property type="entry name" value="ATPase_AAA_core"/>
</dbReference>
<keyword evidence="4" id="KW-0103">Bromodomain</keyword>
<dbReference type="InterPro" id="IPR027417">
    <property type="entry name" value="P-loop_NTPase"/>
</dbReference>
<keyword evidence="3 5" id="KW-0067">ATP-binding</keyword>
<protein>
    <submittedName>
        <fullName evidence="7">26S proteasome regulatory subunit, putative</fullName>
    </submittedName>
</protein>
<dbReference type="SUPFAM" id="SSF52540">
    <property type="entry name" value="P-loop containing nucleoside triphosphate hydrolases"/>
    <property type="match status" value="1"/>
</dbReference>